<protein>
    <recommendedName>
        <fullName evidence="1">Diguanylate cyclase DosC</fullName>
    </recommendedName>
    <alternativeName>
        <fullName evidence="2">Direct oxygen-sensing cyclase</fullName>
    </alternativeName>
</protein>
<name>A0ABW8JWW8_9GAMM</name>
<evidence type="ECO:0000256" key="2">
    <source>
        <dbReference type="ARBA" id="ARBA00029839"/>
    </source>
</evidence>
<feature type="region of interest" description="Disordered" evidence="3">
    <location>
        <begin position="1"/>
        <end position="36"/>
    </location>
</feature>
<dbReference type="SMART" id="SM00267">
    <property type="entry name" value="GGDEF"/>
    <property type="match status" value="1"/>
</dbReference>
<dbReference type="Gene3D" id="3.30.450.40">
    <property type="match status" value="2"/>
</dbReference>
<reference evidence="6 7" key="1">
    <citation type="submission" date="2020-10" db="EMBL/GenBank/DDBJ databases">
        <title>Phylogeny of dyella-like bacteria.</title>
        <authorList>
            <person name="Fu J."/>
        </authorList>
    </citation>
    <scope>NUCLEOTIDE SEQUENCE [LARGE SCALE GENOMIC DNA]</scope>
    <source>
        <strain evidence="6 7">Gsoil3046</strain>
    </source>
</reference>
<dbReference type="EMBL" id="JADIKM010000005">
    <property type="protein sequence ID" value="MFK2905658.1"/>
    <property type="molecule type" value="Genomic_DNA"/>
</dbReference>
<dbReference type="InterPro" id="IPR000160">
    <property type="entry name" value="GGDEF_dom"/>
</dbReference>
<dbReference type="SUPFAM" id="SSF46458">
    <property type="entry name" value="Globin-like"/>
    <property type="match status" value="1"/>
</dbReference>
<dbReference type="Gene3D" id="3.30.70.270">
    <property type="match status" value="1"/>
</dbReference>
<feature type="domain" description="EAL" evidence="4">
    <location>
        <begin position="925"/>
        <end position="1180"/>
    </location>
</feature>
<dbReference type="SUPFAM" id="SSF141868">
    <property type="entry name" value="EAL domain-like"/>
    <property type="match status" value="1"/>
</dbReference>
<gene>
    <name evidence="6" type="ORF">ISP17_16990</name>
</gene>
<evidence type="ECO:0000313" key="7">
    <source>
        <dbReference type="Proteomes" id="UP001620460"/>
    </source>
</evidence>
<evidence type="ECO:0000313" key="6">
    <source>
        <dbReference type="EMBL" id="MFK2905658.1"/>
    </source>
</evidence>
<dbReference type="Gene3D" id="1.10.490.10">
    <property type="entry name" value="Globins"/>
    <property type="match status" value="1"/>
</dbReference>
<dbReference type="PROSITE" id="PS50883">
    <property type="entry name" value="EAL"/>
    <property type="match status" value="1"/>
</dbReference>
<evidence type="ECO:0000259" key="5">
    <source>
        <dbReference type="PROSITE" id="PS50887"/>
    </source>
</evidence>
<dbReference type="PANTHER" id="PTHR44757">
    <property type="entry name" value="DIGUANYLATE CYCLASE DGCP"/>
    <property type="match status" value="1"/>
</dbReference>
<dbReference type="SUPFAM" id="SSF55781">
    <property type="entry name" value="GAF domain-like"/>
    <property type="match status" value="2"/>
</dbReference>
<comment type="caution">
    <text evidence="6">The sequence shown here is derived from an EMBL/GenBank/DDBJ whole genome shotgun (WGS) entry which is preliminary data.</text>
</comment>
<dbReference type="InterPro" id="IPR043128">
    <property type="entry name" value="Rev_trsase/Diguanyl_cyclase"/>
</dbReference>
<dbReference type="InterPro" id="IPR012292">
    <property type="entry name" value="Globin/Proto"/>
</dbReference>
<dbReference type="Pfam" id="PF00990">
    <property type="entry name" value="GGDEF"/>
    <property type="match status" value="1"/>
</dbReference>
<dbReference type="InterPro" id="IPR001633">
    <property type="entry name" value="EAL_dom"/>
</dbReference>
<sequence>MDTDVNGATRHHQTRRTVDVESGEQAAGTNGLKAPVTGDAQAAGLELRSRFYQSVAETLTLLHTAPGYDRRLAVVEIARILAATMSLPLVWIGRRPPEEAAVQVLAAAGPESDYATTLQLSNRADEPGGSGPVGIALREHRAQAAAIDAPVFAPWRAAAARHGFSSCIVAAADTRDGGQLILAVYAGGSADLSEDLLDWAQRLADELARFWDHQALVERSARMSRYRDAQRTIQRALLDQPDPDAVYRTLAQSLVDIAGAAAVDVHVAEPQTGLLRRAALVGPIADALRQLSPSLRHDGREGLTTPLLALRSRQRQVRVRPRERKDMSPMWQHDPLAQMGAMGCWPIMPVSGGPAGHTPEPVGVFVIVTREEDAFDDDLCRLLDELADATGLALSQHERRRLLQEEQQRQTYLALHDALTGLPNRRALDMHLECAIARAERSGRLVATGMLDLDDLKPINDRYGHAVGDRLLVEVAQRLQHALRPEDYVARLGGDEFVLVCEGLHHERELEPLLERVWQRLSEPLVIDGVTFQLAASLGIALFPDHARASGEQLLRRADQAMYQVKARKRQRERWWSTPLVPAEPALAPEDDGRSQPPYGPSAEAVLRPWVELVAPRVPALIAAFNAELQGHEGIARLLEVLPDADREQLTDRFTKHVRVLLQPALDIETHRAQASRAGRFHAAAGLEEVWLLEGIERLRDLIAAMLGDDARRDRRALGIVLQRLGLERQWQLESMRDLQRARVALLARLNALAWSADGFLELIQGVVDMLAAHDEIASCAVGRPDASGQLTYEAVGGEPSTNYLIALGRGEAVPIRVNADSPLGGGPTGRAWRTATVQRCLHYGTDPAMVAWREQALAMGVVSSVAVPLCPLPATPSAVLTIYSPYAGGLQSEDQQAFVDQLKNLLDLALARLAPPRPGTALLPFFVRQRWRALIATDALQVHYQPVVRLRDGRVTELEALARLRDSDDQLLMPGRFLPALGDDDLVGLFRQVLLQATAERERLAQLGHSLDMSVNAPAEALQDPRYAEAAAAVLAAGTCRAESLLFEILESPLGMEHDAPEAMTGMRALKALGVRLVEDDLGAGYSSLIRLRQWPFDRIKIDQAIVMQAVDDPLRTLRFIRQLIRLGHDLDLEVVVEGLETLGLSEAALLLGADMGQGYALARPMPAGALPDWLRNVHHGWTATVPSTALGALAGALLWEEHLHALPLDSTFWRQHVDAACAVGRYLDRSVLPLTLLREAHEAMHAAALAGPHDAGYRHARERFLSLLIEQVGIEESQRAAAA</sequence>
<accession>A0ABW8JWW8</accession>
<dbReference type="Proteomes" id="UP001620460">
    <property type="component" value="Unassembled WGS sequence"/>
</dbReference>
<dbReference type="PROSITE" id="PS50887">
    <property type="entry name" value="GGDEF"/>
    <property type="match status" value="1"/>
</dbReference>
<dbReference type="InterPro" id="IPR035919">
    <property type="entry name" value="EAL_sf"/>
</dbReference>
<dbReference type="InterPro" id="IPR029787">
    <property type="entry name" value="Nucleotide_cyclase"/>
</dbReference>
<evidence type="ECO:0000256" key="3">
    <source>
        <dbReference type="SAM" id="MobiDB-lite"/>
    </source>
</evidence>
<dbReference type="Gene3D" id="3.20.20.450">
    <property type="entry name" value="EAL domain"/>
    <property type="match status" value="1"/>
</dbReference>
<dbReference type="Pfam" id="PF00563">
    <property type="entry name" value="EAL"/>
    <property type="match status" value="1"/>
</dbReference>
<proteinExistence type="predicted"/>
<organism evidence="6 7">
    <name type="scientific">Dyella ginsengisoli</name>
    <dbReference type="NCBI Taxonomy" id="363848"/>
    <lineage>
        <taxon>Bacteria</taxon>
        <taxon>Pseudomonadati</taxon>
        <taxon>Pseudomonadota</taxon>
        <taxon>Gammaproteobacteria</taxon>
        <taxon>Lysobacterales</taxon>
        <taxon>Rhodanobacteraceae</taxon>
        <taxon>Dyella</taxon>
    </lineage>
</organism>
<evidence type="ECO:0000259" key="4">
    <source>
        <dbReference type="PROSITE" id="PS50883"/>
    </source>
</evidence>
<dbReference type="SMART" id="SM00052">
    <property type="entry name" value="EAL"/>
    <property type="match status" value="1"/>
</dbReference>
<dbReference type="CDD" id="cd01948">
    <property type="entry name" value="EAL"/>
    <property type="match status" value="1"/>
</dbReference>
<dbReference type="InterPro" id="IPR009050">
    <property type="entry name" value="Globin-like_sf"/>
</dbReference>
<dbReference type="PANTHER" id="PTHR44757:SF2">
    <property type="entry name" value="BIOFILM ARCHITECTURE MAINTENANCE PROTEIN MBAA"/>
    <property type="match status" value="1"/>
</dbReference>
<dbReference type="CDD" id="cd01949">
    <property type="entry name" value="GGDEF"/>
    <property type="match status" value="1"/>
</dbReference>
<evidence type="ECO:0000256" key="1">
    <source>
        <dbReference type="ARBA" id="ARBA00015125"/>
    </source>
</evidence>
<dbReference type="InterPro" id="IPR044398">
    <property type="entry name" value="Globin-sensor_dom"/>
</dbReference>
<dbReference type="InterPro" id="IPR052155">
    <property type="entry name" value="Biofilm_reg_signaling"/>
</dbReference>
<dbReference type="NCBIfam" id="TIGR00254">
    <property type="entry name" value="GGDEF"/>
    <property type="match status" value="1"/>
</dbReference>
<dbReference type="InterPro" id="IPR029016">
    <property type="entry name" value="GAF-like_dom_sf"/>
</dbReference>
<dbReference type="SUPFAM" id="SSF55073">
    <property type="entry name" value="Nucleotide cyclase"/>
    <property type="match status" value="1"/>
</dbReference>
<keyword evidence="7" id="KW-1185">Reference proteome</keyword>
<dbReference type="Pfam" id="PF11563">
    <property type="entry name" value="Protoglobin"/>
    <property type="match status" value="1"/>
</dbReference>
<feature type="domain" description="GGDEF" evidence="5">
    <location>
        <begin position="444"/>
        <end position="578"/>
    </location>
</feature>